<reference evidence="3 4" key="1">
    <citation type="submission" date="2024-09" db="EMBL/GenBank/DDBJ databases">
        <title>Chromosome-scale assembly of Riccia sorocarpa.</title>
        <authorList>
            <person name="Paukszto L."/>
        </authorList>
    </citation>
    <scope>NUCLEOTIDE SEQUENCE [LARGE SCALE GENOMIC DNA]</scope>
    <source>
        <strain evidence="3">LP-2024</strain>
        <tissue evidence="3">Aerial parts of the thallus</tissue>
    </source>
</reference>
<evidence type="ECO:0000313" key="4">
    <source>
        <dbReference type="Proteomes" id="UP001633002"/>
    </source>
</evidence>
<dbReference type="EMBL" id="JBJQOH010000007">
    <property type="protein sequence ID" value="KAL3678616.1"/>
    <property type="molecule type" value="Genomic_DNA"/>
</dbReference>
<feature type="domain" description="Reverse transcriptase zinc-binding" evidence="2">
    <location>
        <begin position="273"/>
        <end position="350"/>
    </location>
</feature>
<evidence type="ECO:0000259" key="2">
    <source>
        <dbReference type="Pfam" id="PF13966"/>
    </source>
</evidence>
<sequence>MGLSKDGFKHLESICRSFLWGVNERGLSKTALIAWDFFALRKGQGGLDIIPFQLQAKALKMRHITRILKGDNAEWTAAVRYFIKENISRGRCTRRRRQWSAAEAMLLNPLMHIRYSKTTAMLMECWRAANKALRFEGPVLVILATLTIDQLFELLRRYTSRSDLCYPQAKAWFRKIGVNCLMQLKTGDGNWSSLHQLAAFRRTEVSDEMNCYLNRFQTFLSHVNTDVSKLEDSPSWCWETGGSLLRGWSHSSITWRSILSSSETPDISWQERWDDSETRINWESRWKLLWSSKVATSAKVWLWRVMRRGFFTGKKALTIGVSEGHCPRCSNVVESFEHVFWSCPKVWRRWNILIRASENTRARLTRPHSLLGLIDCVLTVKDSSLAPLILLAEITQATWADRAGKIFRRDNSFRPLLPILVSCEATLTFYSSQKGSEVTRALILNSISDIQSMLETLGRLSSNPSDQVPTRDLNPFSEELNSHVSESPAHAASDVDSTAVAPESPLRLQMIASRIESRCSSQEIKISGREVFIRRIEVERSPEVWKIEEQSSYATRTMLDRKDGIDLAKRLPPSTSKARRNVSQRHKYYSCAKPTHDPLPVTEVL</sequence>
<dbReference type="AlphaFoldDB" id="A0ABD3GJ42"/>
<dbReference type="Proteomes" id="UP001633002">
    <property type="component" value="Unassembled WGS sequence"/>
</dbReference>
<accession>A0ABD3GJ42</accession>
<feature type="compositionally biased region" description="Basic residues" evidence="1">
    <location>
        <begin position="577"/>
        <end position="588"/>
    </location>
</feature>
<evidence type="ECO:0000256" key="1">
    <source>
        <dbReference type="SAM" id="MobiDB-lite"/>
    </source>
</evidence>
<feature type="region of interest" description="Disordered" evidence="1">
    <location>
        <begin position="480"/>
        <end position="500"/>
    </location>
</feature>
<evidence type="ECO:0000313" key="3">
    <source>
        <dbReference type="EMBL" id="KAL3678616.1"/>
    </source>
</evidence>
<name>A0ABD3GJ42_9MARC</name>
<organism evidence="3 4">
    <name type="scientific">Riccia sorocarpa</name>
    <dbReference type="NCBI Taxonomy" id="122646"/>
    <lineage>
        <taxon>Eukaryota</taxon>
        <taxon>Viridiplantae</taxon>
        <taxon>Streptophyta</taxon>
        <taxon>Embryophyta</taxon>
        <taxon>Marchantiophyta</taxon>
        <taxon>Marchantiopsida</taxon>
        <taxon>Marchantiidae</taxon>
        <taxon>Marchantiales</taxon>
        <taxon>Ricciaceae</taxon>
        <taxon>Riccia</taxon>
    </lineage>
</organism>
<proteinExistence type="predicted"/>
<gene>
    <name evidence="3" type="ORF">R1sor_021572</name>
</gene>
<feature type="region of interest" description="Disordered" evidence="1">
    <location>
        <begin position="570"/>
        <end position="594"/>
    </location>
</feature>
<protein>
    <recommendedName>
        <fullName evidence="2">Reverse transcriptase zinc-binding domain-containing protein</fullName>
    </recommendedName>
</protein>
<dbReference type="Pfam" id="PF13966">
    <property type="entry name" value="zf-RVT"/>
    <property type="match status" value="1"/>
</dbReference>
<comment type="caution">
    <text evidence="3">The sequence shown here is derived from an EMBL/GenBank/DDBJ whole genome shotgun (WGS) entry which is preliminary data.</text>
</comment>
<dbReference type="InterPro" id="IPR026960">
    <property type="entry name" value="RVT-Znf"/>
</dbReference>
<keyword evidence="4" id="KW-1185">Reference proteome</keyword>